<feature type="region of interest" description="Disordered" evidence="1">
    <location>
        <begin position="345"/>
        <end position="365"/>
    </location>
</feature>
<evidence type="ECO:0000256" key="1">
    <source>
        <dbReference type="SAM" id="MobiDB-lite"/>
    </source>
</evidence>
<feature type="compositionally biased region" description="Basic and acidic residues" evidence="1">
    <location>
        <begin position="354"/>
        <end position="365"/>
    </location>
</feature>
<gene>
    <name evidence="2" type="ORF">MVEN_02608600</name>
</gene>
<feature type="region of interest" description="Disordered" evidence="1">
    <location>
        <begin position="263"/>
        <end position="306"/>
    </location>
</feature>
<proteinExistence type="predicted"/>
<reference evidence="2" key="1">
    <citation type="submission" date="2020-05" db="EMBL/GenBank/DDBJ databases">
        <title>Mycena genomes resolve the evolution of fungal bioluminescence.</title>
        <authorList>
            <person name="Tsai I.J."/>
        </authorList>
    </citation>
    <scope>NUCLEOTIDE SEQUENCE</scope>
    <source>
        <strain evidence="2">CCC161011</strain>
    </source>
</reference>
<keyword evidence="3" id="KW-1185">Reference proteome</keyword>
<dbReference type="AlphaFoldDB" id="A0A8H6U0X2"/>
<dbReference type="EMBL" id="JACAZI010000042">
    <property type="protein sequence ID" value="KAF7326554.1"/>
    <property type="molecule type" value="Genomic_DNA"/>
</dbReference>
<comment type="caution">
    <text evidence="2">The sequence shown here is derived from an EMBL/GenBank/DDBJ whole genome shotgun (WGS) entry which is preliminary data.</text>
</comment>
<evidence type="ECO:0000313" key="3">
    <source>
        <dbReference type="Proteomes" id="UP000620124"/>
    </source>
</evidence>
<protein>
    <submittedName>
        <fullName evidence="2">Uncharacterized protein</fullName>
    </submittedName>
</protein>
<dbReference type="Proteomes" id="UP000620124">
    <property type="component" value="Unassembled WGS sequence"/>
</dbReference>
<name>A0A8H6U0X2_9AGAR</name>
<organism evidence="2 3">
    <name type="scientific">Mycena venus</name>
    <dbReference type="NCBI Taxonomy" id="2733690"/>
    <lineage>
        <taxon>Eukaryota</taxon>
        <taxon>Fungi</taxon>
        <taxon>Dikarya</taxon>
        <taxon>Basidiomycota</taxon>
        <taxon>Agaricomycotina</taxon>
        <taxon>Agaricomycetes</taxon>
        <taxon>Agaricomycetidae</taxon>
        <taxon>Agaricales</taxon>
        <taxon>Marasmiineae</taxon>
        <taxon>Mycenaceae</taxon>
        <taxon>Mycena</taxon>
    </lineage>
</organism>
<sequence>MGPKPKYRNCKCSLEAHPHQVPDAQWNAHKEKHRASLVDATAHAVLFESNAGSSPVPDQSQFTTEALNSLTALISERTTQPKQPTRQAQSDALLKSILEGIERAVIAIQEAKSASQDVELHRKKMNEALDEVLLAARSLKPLKEFPEKSFVAGRLTDLELLVEDLHATLPEDKAPLFYDSAYATENPIANLEVMAQVMILFGLVCNVQLNLAADSTIKSAPAYQYNFPSLDTEVPDKCKLNPPQEKHVSEIYKLLVHQLCDDAASEDGDSDGDSDENDDENEDDSDIGDKNKSKSKPKPKAGDDDDKDEITLITLSAKLAKKLKPSLVFVCWALQLPAVIPSIVPKTPRKNAKPRKDAKLQKEKPNPLTREEYLVRLTRAQLADLLVDWRLGKPLRDETGNLRTQSKAIDKTSFRFVQDVIANTTIPAWVNHVPKNYGEKGAGSIKADEWRLLGTIYVPIALGILWGEQDHKAELLKQSMALFQAVTLVCRFGTNPERASAFRNFLKEWVDKLYECHPHTTIHKKRTNVHVAFHIYDFLLFGPVLSWWCFPIERLIGVLQKINTNNHVGGEHEATVLRTWMRSANLRRWLNRKDCPELLRQFHRLYSIFVTNRTDSRKDPEYPASKSSDRSERAHYDYEEMHFSRASTHLGNSLVSFLDPQGVAVFGSIEKIEVTQAEKVQFVIRPQAPLPPNVNDPFKPFPHFPARTYSSKMSDTTVIVDPGQVIGHYARYNFSNNRAVVLDLSRG</sequence>
<evidence type="ECO:0000313" key="2">
    <source>
        <dbReference type="EMBL" id="KAF7326554.1"/>
    </source>
</evidence>
<feature type="compositionally biased region" description="Acidic residues" evidence="1">
    <location>
        <begin position="263"/>
        <end position="286"/>
    </location>
</feature>
<accession>A0A8H6U0X2</accession>
<dbReference type="OrthoDB" id="3247418at2759"/>